<evidence type="ECO:0000256" key="7">
    <source>
        <dbReference type="ARBA" id="ARBA00071120"/>
    </source>
</evidence>
<evidence type="ECO:0000313" key="12">
    <source>
        <dbReference type="Proteomes" id="UP000217211"/>
    </source>
</evidence>
<dbReference type="STRING" id="716928.GCA_000261485_01312"/>
<dbReference type="KEGG" id="esj:SJ05684_c31730"/>
<dbReference type="PANTHER" id="PTHR11066">
    <property type="entry name" value="ACYL-COA THIOESTERASE"/>
    <property type="match status" value="1"/>
</dbReference>
<dbReference type="InterPro" id="IPR029069">
    <property type="entry name" value="HotDog_dom_sf"/>
</dbReference>
<reference evidence="11 12" key="1">
    <citation type="submission" date="2017-08" db="EMBL/GenBank/DDBJ databases">
        <title>Multipartite genome sequences of Sinorhizobium species nodulating soybeans.</title>
        <authorList>
            <person name="Tian C.F."/>
        </authorList>
    </citation>
    <scope>NUCLEOTIDE SEQUENCE [LARGE SCALE GENOMIC DNA]</scope>
    <source>
        <strain evidence="11 12">CCBAU 05684</strain>
    </source>
</reference>
<evidence type="ECO:0000313" key="11">
    <source>
        <dbReference type="EMBL" id="ASY64597.1"/>
    </source>
</evidence>
<dbReference type="GO" id="GO:0006637">
    <property type="term" value="P:acyl-CoA metabolic process"/>
    <property type="evidence" value="ECO:0007669"/>
    <property type="project" value="InterPro"/>
</dbReference>
<dbReference type="EMBL" id="CP023067">
    <property type="protein sequence ID" value="ASY64597.1"/>
    <property type="molecule type" value="Genomic_DNA"/>
</dbReference>
<dbReference type="EC" id="3.1.2.20" evidence="5"/>
<feature type="domain" description="Acyl-CoA thioesterase-like N-terminal HotDog" evidence="10">
    <location>
        <begin position="48"/>
        <end position="127"/>
    </location>
</feature>
<evidence type="ECO:0000256" key="3">
    <source>
        <dbReference type="ARBA" id="ARBA00022801"/>
    </source>
</evidence>
<dbReference type="GO" id="GO:0009062">
    <property type="term" value="P:fatty acid catabolic process"/>
    <property type="evidence" value="ECO:0007669"/>
    <property type="project" value="TreeGrafter"/>
</dbReference>
<name>A0A249PFV7_9HYPH</name>
<keyword evidence="3" id="KW-0378">Hydrolase</keyword>
<dbReference type="Proteomes" id="UP000217211">
    <property type="component" value="Chromosome"/>
</dbReference>
<keyword evidence="12" id="KW-1185">Reference proteome</keyword>
<comment type="subunit">
    <text evidence="2">Homotetramer.</text>
</comment>
<comment type="similarity">
    <text evidence="1">Belongs to the C/M/P thioester hydrolase family.</text>
</comment>
<sequence>MQSLFLPSEIAEMSRLTETATPMDALLATLDLEKLEENLFRGRSPQVGWQRVFGGQVIGQALVAAQRTVDRGRYVHSLHAYFMRPGDPAVPIIYEVDRIRDGSSFATRRVVAIQHGRAIFSMSASFQYDEDGFEHQFKMPDVPMPEDLPGEKELKEKYLVHAPEAIRRYWERPRPIEIRPVSLERYFSRQRPPREGPLQDGALPTQSVWVKAVGAVPDERHLQAAVLAYLSDMTLLDTSLYAHGTSVFDRTLQVASLDHAMWFHRPSRMDDWLLYAQDSPSAHGARGMTRGSLFDRSGVLIASVAQEGLIRKKANE</sequence>
<dbReference type="InterPro" id="IPR049449">
    <property type="entry name" value="TesB_ACOT8-like_N"/>
</dbReference>
<accession>A0A249PFV7</accession>
<dbReference type="Gene3D" id="2.40.160.210">
    <property type="entry name" value="Acyl-CoA thioesterase, double hotdog domain"/>
    <property type="match status" value="1"/>
</dbReference>
<evidence type="ECO:0000256" key="8">
    <source>
        <dbReference type="ARBA" id="ARBA00079653"/>
    </source>
</evidence>
<dbReference type="GO" id="GO:0047617">
    <property type="term" value="F:fatty acyl-CoA hydrolase activity"/>
    <property type="evidence" value="ECO:0007669"/>
    <property type="project" value="UniProtKB-EC"/>
</dbReference>
<evidence type="ECO:0000259" key="9">
    <source>
        <dbReference type="Pfam" id="PF02551"/>
    </source>
</evidence>
<keyword evidence="4" id="KW-0443">Lipid metabolism</keyword>
<evidence type="ECO:0000256" key="1">
    <source>
        <dbReference type="ARBA" id="ARBA00006538"/>
    </source>
</evidence>
<dbReference type="InterPro" id="IPR003703">
    <property type="entry name" value="Acyl_CoA_thio"/>
</dbReference>
<evidence type="ECO:0000256" key="6">
    <source>
        <dbReference type="ARBA" id="ARBA00050943"/>
    </source>
</evidence>
<evidence type="ECO:0000256" key="4">
    <source>
        <dbReference type="ARBA" id="ARBA00023098"/>
    </source>
</evidence>
<dbReference type="CDD" id="cd03445">
    <property type="entry name" value="Thioesterase_II_repeat2"/>
    <property type="match status" value="1"/>
</dbReference>
<dbReference type="AlphaFoldDB" id="A0A249PFV7"/>
<organism evidence="11 12">
    <name type="scientific">Sinorhizobium sojae CCBAU 05684</name>
    <dbReference type="NCBI Taxonomy" id="716928"/>
    <lineage>
        <taxon>Bacteria</taxon>
        <taxon>Pseudomonadati</taxon>
        <taxon>Pseudomonadota</taxon>
        <taxon>Alphaproteobacteria</taxon>
        <taxon>Hyphomicrobiales</taxon>
        <taxon>Rhizobiaceae</taxon>
        <taxon>Sinorhizobium/Ensifer group</taxon>
        <taxon>Sinorhizobium</taxon>
    </lineage>
</organism>
<dbReference type="NCBIfam" id="TIGR00189">
    <property type="entry name" value="tesB"/>
    <property type="match status" value="1"/>
</dbReference>
<evidence type="ECO:0000256" key="2">
    <source>
        <dbReference type="ARBA" id="ARBA00011881"/>
    </source>
</evidence>
<dbReference type="CDD" id="cd03444">
    <property type="entry name" value="Thioesterase_II_repeat1"/>
    <property type="match status" value="1"/>
</dbReference>
<dbReference type="FunFam" id="2.40.160.210:FF:000001">
    <property type="entry name" value="Acyl-CoA thioesterase II"/>
    <property type="match status" value="1"/>
</dbReference>
<protein>
    <recommendedName>
        <fullName evidence="7">Acyl-CoA thioesterase 2</fullName>
        <ecNumber evidence="5">3.1.2.20</ecNumber>
    </recommendedName>
    <alternativeName>
        <fullName evidence="8">Thioesterase II</fullName>
    </alternativeName>
</protein>
<evidence type="ECO:0000259" key="10">
    <source>
        <dbReference type="Pfam" id="PF13622"/>
    </source>
</evidence>
<dbReference type="Pfam" id="PF02551">
    <property type="entry name" value="Acyl_CoA_thio"/>
    <property type="match status" value="1"/>
</dbReference>
<dbReference type="eggNOG" id="COG1946">
    <property type="taxonomic scope" value="Bacteria"/>
</dbReference>
<dbReference type="Pfam" id="PF13622">
    <property type="entry name" value="4HBT_3"/>
    <property type="match status" value="1"/>
</dbReference>
<comment type="catalytic activity">
    <reaction evidence="6">
        <text>a fatty acyl-CoA + H2O = a fatty acid + CoA + H(+)</text>
        <dbReference type="Rhea" id="RHEA:16781"/>
        <dbReference type="ChEBI" id="CHEBI:15377"/>
        <dbReference type="ChEBI" id="CHEBI:15378"/>
        <dbReference type="ChEBI" id="CHEBI:28868"/>
        <dbReference type="ChEBI" id="CHEBI:57287"/>
        <dbReference type="ChEBI" id="CHEBI:77636"/>
        <dbReference type="EC" id="3.1.2.20"/>
    </reaction>
    <physiologicalReaction direction="left-to-right" evidence="6">
        <dbReference type="Rhea" id="RHEA:16782"/>
    </physiologicalReaction>
</comment>
<feature type="domain" description="Acyl-CoA thioesterase 2 C-terminal" evidence="9">
    <location>
        <begin position="193"/>
        <end position="309"/>
    </location>
</feature>
<dbReference type="SUPFAM" id="SSF54637">
    <property type="entry name" value="Thioesterase/thiol ester dehydrase-isomerase"/>
    <property type="match status" value="2"/>
</dbReference>
<gene>
    <name evidence="11" type="ORF">SJ05684_c31730</name>
</gene>
<dbReference type="InterPro" id="IPR025652">
    <property type="entry name" value="TesB_C"/>
</dbReference>
<proteinExistence type="inferred from homology"/>
<dbReference type="PANTHER" id="PTHR11066:SF34">
    <property type="entry name" value="ACYL-COENZYME A THIOESTERASE 8"/>
    <property type="match status" value="1"/>
</dbReference>
<dbReference type="InterPro" id="IPR042171">
    <property type="entry name" value="Acyl-CoA_hotdog"/>
</dbReference>
<evidence type="ECO:0000256" key="5">
    <source>
        <dbReference type="ARBA" id="ARBA00038894"/>
    </source>
</evidence>